<accession>A0A2A5B1L5</accession>
<proteinExistence type="predicted"/>
<protein>
    <recommendedName>
        <fullName evidence="3">FHA domain-containing protein</fullName>
    </recommendedName>
</protein>
<name>A0A2A5B1L5_9GAMM</name>
<evidence type="ECO:0008006" key="3">
    <source>
        <dbReference type="Google" id="ProtNLM"/>
    </source>
</evidence>
<dbReference type="EMBL" id="NVVJ01000017">
    <property type="protein sequence ID" value="PCJ25457.1"/>
    <property type="molecule type" value="Genomic_DNA"/>
</dbReference>
<dbReference type="AlphaFoldDB" id="A0A2A5B1L5"/>
<evidence type="ECO:0000313" key="1">
    <source>
        <dbReference type="EMBL" id="PCJ25457.1"/>
    </source>
</evidence>
<reference evidence="2" key="1">
    <citation type="submission" date="2017-08" db="EMBL/GenBank/DDBJ databases">
        <title>A dynamic microbial community with high functional redundancy inhabits the cold, oxic subseafloor aquifer.</title>
        <authorList>
            <person name="Tully B.J."/>
            <person name="Wheat C.G."/>
            <person name="Glazer B.T."/>
            <person name="Huber J.A."/>
        </authorList>
    </citation>
    <scope>NUCLEOTIDE SEQUENCE [LARGE SCALE GENOMIC DNA]</scope>
</reference>
<evidence type="ECO:0000313" key="2">
    <source>
        <dbReference type="Proteomes" id="UP000218327"/>
    </source>
</evidence>
<organism evidence="1 2">
    <name type="scientific">SAR86 cluster bacterium</name>
    <dbReference type="NCBI Taxonomy" id="2030880"/>
    <lineage>
        <taxon>Bacteria</taxon>
        <taxon>Pseudomonadati</taxon>
        <taxon>Pseudomonadota</taxon>
        <taxon>Gammaproteobacteria</taxon>
        <taxon>SAR86 cluster</taxon>
    </lineage>
</organism>
<comment type="caution">
    <text evidence="1">The sequence shown here is derived from an EMBL/GenBank/DDBJ whole genome shotgun (WGS) entry which is preliminary data.</text>
</comment>
<sequence length="464" mass="51187">MSLKVIELNDNAIRVGDENGIILQSPGFALAVGDELELGESAQQKARIHPTSSYNKYWHELSMEPLSHGNGIRHLADIAYAHLLYLSKTADVDADVIFAVPGNFTRQQLAILLGLAKQSPFNPVGIVDSALVAALSIGHDGPALVYVDIQLHQVVLTKVLTNLTTSNKQFEIDSVVQVPGVGSQNFMDLMMRLATGLFIQQCRFNPQHDAESEQQLYNALPHWLRQNDANESSLLLELKTPDAVHTAKMPRASLIDNLSGYYKNIRQQITALSADKDTQLLVSGDMAALPGFITSLHSHNNIQILDPYAISATCLDYRAHISSNDSELHLVTSLALIGDDKSLETDSKEPTILQAQELPTHILFRNRAIAIDNIEIRNNQKPGSDQLNAEESNAQLIVLSQADLPASLGRFEKQNKEIYVDTGDQEFLLNQARVRGRQKLSLGDSIQFGNNSEEIRLIQVHNGQ</sequence>
<dbReference type="Proteomes" id="UP000218327">
    <property type="component" value="Unassembled WGS sequence"/>
</dbReference>
<gene>
    <name evidence="1" type="ORF">COA96_07430</name>
</gene>